<evidence type="ECO:0000313" key="2">
    <source>
        <dbReference type="Proteomes" id="UP001497480"/>
    </source>
</evidence>
<protein>
    <submittedName>
        <fullName evidence="1">Uncharacterized protein</fullName>
    </submittedName>
</protein>
<dbReference type="Proteomes" id="UP001497480">
    <property type="component" value="Unassembled WGS sequence"/>
</dbReference>
<sequence length="50" mass="5762">MVQGRRFSQVSGLRSSPELASIPRYHLASISLQQMFEIYTITQCRCSKKK</sequence>
<dbReference type="AlphaFoldDB" id="A0AAV1XID3"/>
<name>A0AAV1XID3_LUPLU</name>
<proteinExistence type="predicted"/>
<gene>
    <name evidence="1" type="ORF">LLUT_LOCUS22544</name>
</gene>
<comment type="caution">
    <text evidence="1">The sequence shown here is derived from an EMBL/GenBank/DDBJ whole genome shotgun (WGS) entry which is preliminary data.</text>
</comment>
<reference evidence="1 2" key="1">
    <citation type="submission" date="2024-03" db="EMBL/GenBank/DDBJ databases">
        <authorList>
            <person name="Martinez-Hernandez J."/>
        </authorList>
    </citation>
    <scope>NUCLEOTIDE SEQUENCE [LARGE SCALE GENOMIC DNA]</scope>
</reference>
<accession>A0AAV1XID3</accession>
<evidence type="ECO:0000313" key="1">
    <source>
        <dbReference type="EMBL" id="CAL0321484.1"/>
    </source>
</evidence>
<organism evidence="1 2">
    <name type="scientific">Lupinus luteus</name>
    <name type="common">European yellow lupine</name>
    <dbReference type="NCBI Taxonomy" id="3873"/>
    <lineage>
        <taxon>Eukaryota</taxon>
        <taxon>Viridiplantae</taxon>
        <taxon>Streptophyta</taxon>
        <taxon>Embryophyta</taxon>
        <taxon>Tracheophyta</taxon>
        <taxon>Spermatophyta</taxon>
        <taxon>Magnoliopsida</taxon>
        <taxon>eudicotyledons</taxon>
        <taxon>Gunneridae</taxon>
        <taxon>Pentapetalae</taxon>
        <taxon>rosids</taxon>
        <taxon>fabids</taxon>
        <taxon>Fabales</taxon>
        <taxon>Fabaceae</taxon>
        <taxon>Papilionoideae</taxon>
        <taxon>50 kb inversion clade</taxon>
        <taxon>genistoids sensu lato</taxon>
        <taxon>core genistoids</taxon>
        <taxon>Genisteae</taxon>
        <taxon>Lupinus</taxon>
    </lineage>
</organism>
<keyword evidence="2" id="KW-1185">Reference proteome</keyword>
<dbReference type="EMBL" id="CAXHTB010000015">
    <property type="protein sequence ID" value="CAL0321484.1"/>
    <property type="molecule type" value="Genomic_DNA"/>
</dbReference>